<evidence type="ECO:0000259" key="7">
    <source>
        <dbReference type="PROSITE" id="PS50885"/>
    </source>
</evidence>
<dbReference type="InterPro" id="IPR051310">
    <property type="entry name" value="MCP_chemotaxis"/>
</dbReference>
<dbReference type="EMBL" id="JAIWIU010000042">
    <property type="protein sequence ID" value="MCA2015883.1"/>
    <property type="molecule type" value="Genomic_DNA"/>
</dbReference>
<dbReference type="Gene3D" id="1.10.287.950">
    <property type="entry name" value="Methyl-accepting chemotaxis protein"/>
    <property type="match status" value="1"/>
</dbReference>
<dbReference type="Pfam" id="PF00672">
    <property type="entry name" value="HAMP"/>
    <property type="match status" value="1"/>
</dbReference>
<keyword evidence="1" id="KW-0145">Chemotaxis</keyword>
<comment type="similarity">
    <text evidence="3">Belongs to the methyl-accepting chemotaxis (MCP) protein family.</text>
</comment>
<dbReference type="PANTHER" id="PTHR43531:SF11">
    <property type="entry name" value="METHYL-ACCEPTING CHEMOTAXIS PROTEIN 3"/>
    <property type="match status" value="1"/>
</dbReference>
<feature type="domain" description="Methyl-accepting transducer" evidence="6">
    <location>
        <begin position="475"/>
        <end position="704"/>
    </location>
</feature>
<dbReference type="PROSITE" id="PS50885">
    <property type="entry name" value="HAMP"/>
    <property type="match status" value="2"/>
</dbReference>
<dbReference type="Gene3D" id="6.10.340.10">
    <property type="match status" value="1"/>
</dbReference>
<accession>A0ABS7YKH9</accession>
<gene>
    <name evidence="8" type="ORF">LDJ79_07155</name>
</gene>
<dbReference type="Proteomes" id="UP001199044">
    <property type="component" value="Unassembled WGS sequence"/>
</dbReference>
<dbReference type="SUPFAM" id="SSF58104">
    <property type="entry name" value="Methyl-accepting chemotaxis protein (MCP) signaling domain"/>
    <property type="match status" value="1"/>
</dbReference>
<dbReference type="CDD" id="cd12913">
    <property type="entry name" value="PDC1_MCP_like"/>
    <property type="match status" value="1"/>
</dbReference>
<dbReference type="Pfam" id="PF00015">
    <property type="entry name" value="MCPsignal"/>
    <property type="match status" value="1"/>
</dbReference>
<evidence type="ECO:0000256" key="1">
    <source>
        <dbReference type="ARBA" id="ARBA00022500"/>
    </source>
</evidence>
<dbReference type="PANTHER" id="PTHR43531">
    <property type="entry name" value="PROTEIN ICFG"/>
    <property type="match status" value="1"/>
</dbReference>
<dbReference type="InterPro" id="IPR003660">
    <property type="entry name" value="HAMP_dom"/>
</dbReference>
<keyword evidence="2 4" id="KW-0807">Transducer</keyword>
<reference evidence="9" key="1">
    <citation type="submission" date="2023-07" db="EMBL/GenBank/DDBJ databases">
        <title>Molecular identification of indigenous halophilic bacteria isolated from red sea cost, biodegradation of synthetic dyes and assessment of degraded metabolite toxicity.</title>
        <authorList>
            <person name="Chaieb K."/>
            <person name="Altayb H.N."/>
        </authorList>
    </citation>
    <scope>NUCLEOTIDE SEQUENCE [LARGE SCALE GENOMIC DNA]</scope>
    <source>
        <strain evidence="9">K20</strain>
    </source>
</reference>
<dbReference type="SMART" id="SM00283">
    <property type="entry name" value="MA"/>
    <property type="match status" value="1"/>
</dbReference>
<keyword evidence="5" id="KW-0472">Membrane</keyword>
<evidence type="ECO:0000256" key="5">
    <source>
        <dbReference type="SAM" id="Phobius"/>
    </source>
</evidence>
<dbReference type="Gene3D" id="3.30.450.20">
    <property type="entry name" value="PAS domain"/>
    <property type="match status" value="1"/>
</dbReference>
<keyword evidence="5" id="KW-1133">Transmembrane helix</keyword>
<evidence type="ECO:0000256" key="4">
    <source>
        <dbReference type="PROSITE-ProRule" id="PRU00284"/>
    </source>
</evidence>
<protein>
    <submittedName>
        <fullName evidence="8">Methyl-accepting chemotaxis protein</fullName>
    </submittedName>
</protein>
<dbReference type="CDD" id="cd11386">
    <property type="entry name" value="MCP_signal"/>
    <property type="match status" value="1"/>
</dbReference>
<keyword evidence="9" id="KW-1185">Reference proteome</keyword>
<dbReference type="InterPro" id="IPR004089">
    <property type="entry name" value="MCPsignal_dom"/>
</dbReference>
<dbReference type="Pfam" id="PF22673">
    <property type="entry name" value="MCP-like_PDC_1"/>
    <property type="match status" value="1"/>
</dbReference>
<evidence type="ECO:0000313" key="8">
    <source>
        <dbReference type="EMBL" id="MCA2015883.1"/>
    </source>
</evidence>
<proteinExistence type="inferred from homology"/>
<dbReference type="InterPro" id="IPR004090">
    <property type="entry name" value="Chemotax_Me-accpt_rcpt"/>
</dbReference>
<dbReference type="PROSITE" id="PS50111">
    <property type="entry name" value="CHEMOTAXIS_TRANSDUC_2"/>
    <property type="match status" value="1"/>
</dbReference>
<name>A0ABS7YKH9_9VIBR</name>
<evidence type="ECO:0000256" key="3">
    <source>
        <dbReference type="ARBA" id="ARBA00029447"/>
    </source>
</evidence>
<dbReference type="RefSeq" id="WP_225250097.1">
    <property type="nucleotide sequence ID" value="NZ_JAIWIU010000042.1"/>
</dbReference>
<evidence type="ECO:0000259" key="6">
    <source>
        <dbReference type="PROSITE" id="PS50111"/>
    </source>
</evidence>
<feature type="domain" description="HAMP" evidence="7">
    <location>
        <begin position="432"/>
        <end position="470"/>
    </location>
</feature>
<dbReference type="PRINTS" id="PR00260">
    <property type="entry name" value="CHEMTRNSDUCR"/>
</dbReference>
<dbReference type="CDD" id="cd06225">
    <property type="entry name" value="HAMP"/>
    <property type="match status" value="2"/>
</dbReference>
<sequence>MTINSIKTKMALAAGICLVTASVSLVGYSVFSANESRDFVSEESTRLIKEETLKKLELTAAAAANTVDERIDAGLETAKAIATFVASVKAQDEKSGSKRLNRDDYDSALLAFLHKDKDLNGTYSAWAPNSFDGQDSALLSYRSDTNEEGRFVPYITRDTNGKISTQPLVEFDSLEKHPNGITKGAWYQVPKATAKETVTAPLPYIVQGKSVWLATMSAPIIVNGQFLGVAGTDFNLDFMQSLAVRLANRIYPSHSRVTISTADGLLIADSKMPEFIGKSTDAIYGDKSSVVISLINKGENYVTDDEERNLYKVLVPISFGNSDIKWGITLEVDKDVVLENAVLLSNNLTAKNQESFIYQLVIGVVITTLAILGIIYFSHRIAQPILASVTMAKTIAQGRFDHRLNHQSADEIGQLSDALDEMATSLYNQVKVAEKIAQGDLTVKVNLASPDDQLGNSLSKMVMDLNNLIQQITERANVIGNNAESVSTLSHDLASGATQSAASITEISATISSITDQINQSAENAQQANNLSNLSNALATNGNQLMEELNTAMVDIESSGNEITNIIGAIEDIAEQTNLLALNAAIEAARAGEAGRGFAVVADEVRNLAARSASAVQDTVKIINNSAAKTKRGIELSTQTSNALKDIVENINNVSALVTDIAEASTLQSTGADEINQGIKQIDQVTVHNSANSERCADAANELTAESQDLINLVSKFKL</sequence>
<evidence type="ECO:0000256" key="2">
    <source>
        <dbReference type="ARBA" id="ARBA00023224"/>
    </source>
</evidence>
<feature type="domain" description="HAMP" evidence="7">
    <location>
        <begin position="379"/>
        <end position="431"/>
    </location>
</feature>
<keyword evidence="5" id="KW-0812">Transmembrane</keyword>
<comment type="caution">
    <text evidence="8">The sequence shown here is derived from an EMBL/GenBank/DDBJ whole genome shotgun (WGS) entry which is preliminary data.</text>
</comment>
<evidence type="ECO:0000313" key="9">
    <source>
        <dbReference type="Proteomes" id="UP001199044"/>
    </source>
</evidence>
<feature type="transmembrane region" description="Helical" evidence="5">
    <location>
        <begin position="356"/>
        <end position="377"/>
    </location>
</feature>
<organism evidence="8 9">
    <name type="scientific">Vibrio tritonius</name>
    <dbReference type="NCBI Taxonomy" id="1435069"/>
    <lineage>
        <taxon>Bacteria</taxon>
        <taxon>Pseudomonadati</taxon>
        <taxon>Pseudomonadota</taxon>
        <taxon>Gammaproteobacteria</taxon>
        <taxon>Vibrionales</taxon>
        <taxon>Vibrionaceae</taxon>
        <taxon>Vibrio</taxon>
    </lineage>
</organism>
<dbReference type="SMART" id="SM00304">
    <property type="entry name" value="HAMP"/>
    <property type="match status" value="1"/>
</dbReference>